<accession>A0ACC2WHU2</accession>
<proteinExistence type="predicted"/>
<keyword evidence="2" id="KW-1185">Reference proteome</keyword>
<protein>
    <submittedName>
        <fullName evidence="1">Uncharacterized protein</fullName>
    </submittedName>
</protein>
<dbReference type="EMBL" id="JASBWS010000020">
    <property type="protein sequence ID" value="KAJ9111187.1"/>
    <property type="molecule type" value="Genomic_DNA"/>
</dbReference>
<sequence length="358" mass="39785">MIELIAHNLVDKDLYRTCANLDSVCKAFKEVVDPILWMKVLFRRSNVAKGKKSGERWRAVFKSEGARYIQFLTIIYLNKLDVNLDYKSVNIPLLTTLVSRENRLKACIVPGKGVQHIGIYLFKRYIPCSAALFAIMGLVEAAPLITKGYYIESNNGDFTPMLVQAFNQLPASGGWSFPPFLGGGLVLIAEARLPIAYTKRLVADVVALFREVCTSYCDDTKNAGGRILSPMSLRPDIWGASIDEAMMFGECLKVAHHLDKAFAASVYRIRMAEPLAPAKAKSVTRLLERAYLPTHTKFKKQPPGGPYIIDVSAESNLRKPQPTEITINPFGSVEEVHGVLQYLPMGEVVRCFRANGPA</sequence>
<dbReference type="Proteomes" id="UP001230649">
    <property type="component" value="Unassembled WGS sequence"/>
</dbReference>
<evidence type="ECO:0000313" key="2">
    <source>
        <dbReference type="Proteomes" id="UP001230649"/>
    </source>
</evidence>
<reference evidence="1" key="1">
    <citation type="submission" date="2023-04" db="EMBL/GenBank/DDBJ databases">
        <title>Draft Genome sequencing of Naganishia species isolated from polar environments using Oxford Nanopore Technology.</title>
        <authorList>
            <person name="Leo P."/>
            <person name="Venkateswaran K."/>
        </authorList>
    </citation>
    <scope>NUCLEOTIDE SEQUENCE</scope>
    <source>
        <strain evidence="1">MNA-CCFEE 5262</strain>
    </source>
</reference>
<comment type="caution">
    <text evidence="1">The sequence shown here is derived from an EMBL/GenBank/DDBJ whole genome shotgun (WGS) entry which is preliminary data.</text>
</comment>
<gene>
    <name evidence="1" type="ORF">QFC20_002681</name>
</gene>
<name>A0ACC2WHU2_9TREE</name>
<evidence type="ECO:0000313" key="1">
    <source>
        <dbReference type="EMBL" id="KAJ9111187.1"/>
    </source>
</evidence>
<organism evidence="1 2">
    <name type="scientific">Naganishia adeliensis</name>
    <dbReference type="NCBI Taxonomy" id="92952"/>
    <lineage>
        <taxon>Eukaryota</taxon>
        <taxon>Fungi</taxon>
        <taxon>Dikarya</taxon>
        <taxon>Basidiomycota</taxon>
        <taxon>Agaricomycotina</taxon>
        <taxon>Tremellomycetes</taxon>
        <taxon>Filobasidiales</taxon>
        <taxon>Filobasidiaceae</taxon>
        <taxon>Naganishia</taxon>
    </lineage>
</organism>